<protein>
    <recommendedName>
        <fullName evidence="1">2EXR domain-containing protein</fullName>
    </recommendedName>
</protein>
<sequence>MKDIKDQYQNYLRSPTVEMLADNAWYLPTAAPSQRPGFFRFSKLPPEIRRMIWRASLTPRRFLMTREGICTDSNGTRCRWAALPVMAGVNYESRQEVHHNYSRVPQLPSAHPASPRPELLKDNNNLINYEIDILRFTCCPTQFLGAWQFPTTLLQRLKRMEVAITCNRMVSYGLCRVGRKCLHSFDSFLHLVVSAYFPNLRELRVEVDFLQIHPRTCRLAHLREFGWNVDHIMGVPYFLRLKEANGGGGVLISSSASEDQRRHHVAMINIVFMDKKDATLYASASGGDASGDDNKKEINPLDHRDFLDGLAACLWHVFSIQTFLWRDEVVREILQQGNCRCW</sequence>
<dbReference type="InterPro" id="IPR045518">
    <property type="entry name" value="2EXR"/>
</dbReference>
<evidence type="ECO:0000313" key="2">
    <source>
        <dbReference type="EMBL" id="KAK8096918.1"/>
    </source>
</evidence>
<keyword evidence="3" id="KW-1185">Reference proteome</keyword>
<evidence type="ECO:0000259" key="1">
    <source>
        <dbReference type="Pfam" id="PF20150"/>
    </source>
</evidence>
<proteinExistence type="predicted"/>
<dbReference type="Pfam" id="PF20150">
    <property type="entry name" value="2EXR"/>
    <property type="match status" value="1"/>
</dbReference>
<reference evidence="2 3" key="1">
    <citation type="submission" date="2023-01" db="EMBL/GenBank/DDBJ databases">
        <title>Analysis of 21 Apiospora genomes using comparative genomics revels a genus with tremendous synthesis potential of carbohydrate active enzymes and secondary metabolites.</title>
        <authorList>
            <person name="Sorensen T."/>
        </authorList>
    </citation>
    <scope>NUCLEOTIDE SEQUENCE [LARGE SCALE GENOMIC DNA]</scope>
    <source>
        <strain evidence="2 3">CBS 117206</strain>
    </source>
</reference>
<evidence type="ECO:0000313" key="3">
    <source>
        <dbReference type="Proteomes" id="UP001392437"/>
    </source>
</evidence>
<dbReference type="PANTHER" id="PTHR35910">
    <property type="entry name" value="2EXR DOMAIN-CONTAINING PROTEIN"/>
    <property type="match status" value="1"/>
</dbReference>
<dbReference type="Proteomes" id="UP001392437">
    <property type="component" value="Unassembled WGS sequence"/>
</dbReference>
<dbReference type="AlphaFoldDB" id="A0AAW0QDS1"/>
<comment type="caution">
    <text evidence="2">The sequence shown here is derived from an EMBL/GenBank/DDBJ whole genome shotgun (WGS) entry which is preliminary data.</text>
</comment>
<feature type="domain" description="2EXR" evidence="1">
    <location>
        <begin position="38"/>
        <end position="134"/>
    </location>
</feature>
<name>A0AAW0QDS1_9PEZI</name>
<gene>
    <name evidence="2" type="ORF">PG999_012862</name>
</gene>
<accession>A0AAW0QDS1</accession>
<organism evidence="2 3">
    <name type="scientific">Apiospora kogelbergensis</name>
    <dbReference type="NCBI Taxonomy" id="1337665"/>
    <lineage>
        <taxon>Eukaryota</taxon>
        <taxon>Fungi</taxon>
        <taxon>Dikarya</taxon>
        <taxon>Ascomycota</taxon>
        <taxon>Pezizomycotina</taxon>
        <taxon>Sordariomycetes</taxon>
        <taxon>Xylariomycetidae</taxon>
        <taxon>Amphisphaeriales</taxon>
        <taxon>Apiosporaceae</taxon>
        <taxon>Apiospora</taxon>
    </lineage>
</organism>
<dbReference type="EMBL" id="JAQQWP010000010">
    <property type="protein sequence ID" value="KAK8096918.1"/>
    <property type="molecule type" value="Genomic_DNA"/>
</dbReference>
<dbReference type="PANTHER" id="PTHR35910:SF1">
    <property type="entry name" value="2EXR DOMAIN-CONTAINING PROTEIN"/>
    <property type="match status" value="1"/>
</dbReference>